<evidence type="ECO:0000313" key="3">
    <source>
        <dbReference type="EMBL" id="MBB1155786.1"/>
    </source>
</evidence>
<dbReference type="GO" id="GO:0006508">
    <property type="term" value="P:proteolysis"/>
    <property type="evidence" value="ECO:0007669"/>
    <property type="project" value="InterPro"/>
</dbReference>
<feature type="domain" description="Peptidase S53" evidence="2">
    <location>
        <begin position="76"/>
        <end position="391"/>
    </location>
</feature>
<keyword evidence="4" id="KW-1185">Reference proteome</keyword>
<dbReference type="InterPro" id="IPR050819">
    <property type="entry name" value="Tripeptidyl-peptidase_I"/>
</dbReference>
<dbReference type="CDD" id="cd04056">
    <property type="entry name" value="Peptidases_S53"/>
    <property type="match status" value="1"/>
</dbReference>
<dbReference type="Proteomes" id="UP000526734">
    <property type="component" value="Unassembled WGS sequence"/>
</dbReference>
<comment type="caution">
    <text evidence="3">The sequence shown here is derived from an EMBL/GenBank/DDBJ whole genome shotgun (WGS) entry which is preliminary data.</text>
</comment>
<reference evidence="3 4" key="1">
    <citation type="submission" date="2020-08" db="EMBL/GenBank/DDBJ databases">
        <title>Amycolatopsis sp. nov. DR6-1 isolated from Dendrobium heterocarpum.</title>
        <authorList>
            <person name="Tedsree N."/>
            <person name="Kuncharoen N."/>
            <person name="Likhitwitayawuid K."/>
            <person name="Tanasupawat S."/>
        </authorList>
    </citation>
    <scope>NUCLEOTIDE SEQUENCE [LARGE SCALE GENOMIC DNA]</scope>
    <source>
        <strain evidence="3 4">DR6-1</strain>
    </source>
</reference>
<accession>A0A7W3ZBQ8</accession>
<dbReference type="EMBL" id="JACGZW010000007">
    <property type="protein sequence ID" value="MBB1155786.1"/>
    <property type="molecule type" value="Genomic_DNA"/>
</dbReference>
<dbReference type="GO" id="GO:0004252">
    <property type="term" value="F:serine-type endopeptidase activity"/>
    <property type="evidence" value="ECO:0007669"/>
    <property type="project" value="InterPro"/>
</dbReference>
<dbReference type="SUPFAM" id="SSF52743">
    <property type="entry name" value="Subtilisin-like"/>
    <property type="match status" value="1"/>
</dbReference>
<gene>
    <name evidence="3" type="ORF">H4281_21780</name>
</gene>
<keyword evidence="1" id="KW-0732">Signal</keyword>
<dbReference type="InterPro" id="IPR036852">
    <property type="entry name" value="Peptidase_S8/S53_dom_sf"/>
</dbReference>
<dbReference type="AlphaFoldDB" id="A0A7W3ZBQ8"/>
<dbReference type="Gene3D" id="3.40.50.200">
    <property type="entry name" value="Peptidase S8/S53 domain"/>
    <property type="match status" value="1"/>
</dbReference>
<feature type="signal peptide" evidence="1">
    <location>
        <begin position="1"/>
        <end position="25"/>
    </location>
</feature>
<dbReference type="PANTHER" id="PTHR14218:SF15">
    <property type="entry name" value="TRIPEPTIDYL-PEPTIDASE 1"/>
    <property type="match status" value="1"/>
</dbReference>
<evidence type="ECO:0000259" key="2">
    <source>
        <dbReference type="PROSITE" id="PS51695"/>
    </source>
</evidence>
<dbReference type="PANTHER" id="PTHR14218">
    <property type="entry name" value="PROTEASE S8 TRIPEPTIDYL PEPTIDASE I CLN2"/>
    <property type="match status" value="1"/>
</dbReference>
<sequence>MRKKLIAGGAFAVALALTTGGTATAQQFSAAPAATGGPTVKNACAQVRAAGHMSCFAQVRTDIKQARRAPGAAPSGYGPAELQAAYQLKADGGAGQTIAVTESGDYPSLKADLAAYRKQFGLPAGDVQIVNEDGQESPLPAADPDWAVETALDVDMIAATAPNAKILVVEANQASTDDLGKAVDTAVKLGAKFVSNSWGGDESEGGAGDAHFKHPGVAITASSGDNGYGASWPASSPYAVGVGGTTLKSSGGSYTETAWKGAGSGCSSYAAKPAFQTAATGCDKKAIADVSAVADPATGVAVYDTFQQSGWQVVGGTSASSPIIASVYADAGTPGAQDWPAQYPWSHTDQLTDVTSGSNGSCDTKQWCNAGTGWDGPTGLGTPKGTAAFTK</sequence>
<organism evidence="3 4">
    <name type="scientific">Amycolatopsis dendrobii</name>
    <dbReference type="NCBI Taxonomy" id="2760662"/>
    <lineage>
        <taxon>Bacteria</taxon>
        <taxon>Bacillati</taxon>
        <taxon>Actinomycetota</taxon>
        <taxon>Actinomycetes</taxon>
        <taxon>Pseudonocardiales</taxon>
        <taxon>Pseudonocardiaceae</taxon>
        <taxon>Amycolatopsis</taxon>
    </lineage>
</organism>
<dbReference type="RefSeq" id="WP_182892784.1">
    <property type="nucleotide sequence ID" value="NZ_JACGZW010000007.1"/>
</dbReference>
<dbReference type="PROSITE" id="PS51695">
    <property type="entry name" value="SEDOLISIN"/>
    <property type="match status" value="1"/>
</dbReference>
<evidence type="ECO:0000256" key="1">
    <source>
        <dbReference type="SAM" id="SignalP"/>
    </source>
</evidence>
<name>A0A7W3ZBQ8_9PSEU</name>
<protein>
    <submittedName>
        <fullName evidence="3">S53 family peptidase</fullName>
    </submittedName>
</protein>
<dbReference type="GO" id="GO:0008240">
    <property type="term" value="F:tripeptidyl-peptidase activity"/>
    <property type="evidence" value="ECO:0007669"/>
    <property type="project" value="TreeGrafter"/>
</dbReference>
<proteinExistence type="predicted"/>
<dbReference type="InterPro" id="IPR030400">
    <property type="entry name" value="Sedolisin_dom"/>
</dbReference>
<feature type="chain" id="PRO_5030920041" evidence="1">
    <location>
        <begin position="26"/>
        <end position="391"/>
    </location>
</feature>
<evidence type="ECO:0000313" key="4">
    <source>
        <dbReference type="Proteomes" id="UP000526734"/>
    </source>
</evidence>